<dbReference type="GO" id="GO:0005737">
    <property type="term" value="C:cytoplasm"/>
    <property type="evidence" value="ECO:0007669"/>
    <property type="project" value="TreeGrafter"/>
</dbReference>
<feature type="region of interest" description="Disordered" evidence="5">
    <location>
        <begin position="1"/>
        <end position="116"/>
    </location>
</feature>
<dbReference type="InterPro" id="IPR005532">
    <property type="entry name" value="SUMF_dom"/>
</dbReference>
<dbReference type="AlphaFoldDB" id="A0AA37T3J2"/>
<name>A0AA37T3J2_9GAMM</name>
<dbReference type="GO" id="GO:0005524">
    <property type="term" value="F:ATP binding"/>
    <property type="evidence" value="ECO:0007669"/>
    <property type="project" value="UniProtKB-UniRule"/>
</dbReference>
<dbReference type="InterPro" id="IPR000719">
    <property type="entry name" value="Prot_kinase_dom"/>
</dbReference>
<dbReference type="RefSeq" id="WP_232592948.1">
    <property type="nucleotide sequence ID" value="NZ_BSPD01000039.1"/>
</dbReference>
<feature type="compositionally biased region" description="Low complexity" evidence="5">
    <location>
        <begin position="93"/>
        <end position="110"/>
    </location>
</feature>
<dbReference type="PROSITE" id="PS00107">
    <property type="entry name" value="PROTEIN_KINASE_ATP"/>
    <property type="match status" value="1"/>
</dbReference>
<dbReference type="SUPFAM" id="SSF56112">
    <property type="entry name" value="Protein kinase-like (PK-like)"/>
    <property type="match status" value="1"/>
</dbReference>
<evidence type="ECO:0000259" key="6">
    <source>
        <dbReference type="PROSITE" id="PS50011"/>
    </source>
</evidence>
<keyword evidence="8" id="KW-1185">Reference proteome</keyword>
<dbReference type="GO" id="GO:0004674">
    <property type="term" value="F:protein serine/threonine kinase activity"/>
    <property type="evidence" value="ECO:0007669"/>
    <property type="project" value="InterPro"/>
</dbReference>
<proteinExistence type="predicted"/>
<feature type="binding site" evidence="3">
    <location>
        <position position="181"/>
    </location>
    <ligand>
        <name>ATP</name>
        <dbReference type="ChEBI" id="CHEBI:30616"/>
    </ligand>
</feature>
<protein>
    <recommendedName>
        <fullName evidence="6">Protein kinase domain-containing protein</fullName>
    </recommendedName>
</protein>
<dbReference type="PANTHER" id="PTHR24348:SF71">
    <property type="entry name" value="PROTEIN KINASE DOMAIN-CONTAINING PROTEIN"/>
    <property type="match status" value="1"/>
</dbReference>
<dbReference type="Proteomes" id="UP001156870">
    <property type="component" value="Unassembled WGS sequence"/>
</dbReference>
<evidence type="ECO:0000256" key="1">
    <source>
        <dbReference type="ARBA" id="ARBA00022741"/>
    </source>
</evidence>
<evidence type="ECO:0000256" key="2">
    <source>
        <dbReference type="ARBA" id="ARBA00022840"/>
    </source>
</evidence>
<dbReference type="InterPro" id="IPR045269">
    <property type="entry name" value="Atg1-like"/>
</dbReference>
<accession>A0AA37T3J2</accession>
<evidence type="ECO:0000256" key="5">
    <source>
        <dbReference type="SAM" id="MobiDB-lite"/>
    </source>
</evidence>
<dbReference type="Pfam" id="PF03781">
    <property type="entry name" value="FGE-sulfatase"/>
    <property type="match status" value="1"/>
</dbReference>
<dbReference type="CDD" id="cd14014">
    <property type="entry name" value="STKc_PknB_like"/>
    <property type="match status" value="1"/>
</dbReference>
<dbReference type="InterPro" id="IPR016187">
    <property type="entry name" value="CTDL_fold"/>
</dbReference>
<dbReference type="Gene3D" id="3.90.1580.10">
    <property type="entry name" value="paralog of FGE (formylglycine-generating enzyme)"/>
    <property type="match status" value="1"/>
</dbReference>
<dbReference type="Gene3D" id="1.10.510.10">
    <property type="entry name" value="Transferase(Phosphotransferase) domain 1"/>
    <property type="match status" value="1"/>
</dbReference>
<dbReference type="InterPro" id="IPR008271">
    <property type="entry name" value="Ser/Thr_kinase_AS"/>
</dbReference>
<dbReference type="InterPro" id="IPR042095">
    <property type="entry name" value="SUMF_sf"/>
</dbReference>
<evidence type="ECO:0000256" key="4">
    <source>
        <dbReference type="SAM" id="Coils"/>
    </source>
</evidence>
<dbReference type="InterPro" id="IPR017441">
    <property type="entry name" value="Protein_kinase_ATP_BS"/>
</dbReference>
<feature type="compositionally biased region" description="Polar residues" evidence="5">
    <location>
        <begin position="53"/>
        <end position="66"/>
    </location>
</feature>
<feature type="compositionally biased region" description="Basic and acidic residues" evidence="5">
    <location>
        <begin position="38"/>
        <end position="52"/>
    </location>
</feature>
<dbReference type="PROSITE" id="PS00108">
    <property type="entry name" value="PROTEIN_KINASE_ST"/>
    <property type="match status" value="1"/>
</dbReference>
<dbReference type="InterPro" id="IPR011009">
    <property type="entry name" value="Kinase-like_dom_sf"/>
</dbReference>
<dbReference type="PROSITE" id="PS50011">
    <property type="entry name" value="PROTEIN_KINASE_DOM"/>
    <property type="match status" value="1"/>
</dbReference>
<feature type="domain" description="Protein kinase" evidence="6">
    <location>
        <begin position="146"/>
        <end position="416"/>
    </location>
</feature>
<dbReference type="EMBL" id="BSPD01000039">
    <property type="protein sequence ID" value="GLS26048.1"/>
    <property type="molecule type" value="Genomic_DNA"/>
</dbReference>
<dbReference type="Pfam" id="PF00069">
    <property type="entry name" value="Pkinase"/>
    <property type="match status" value="1"/>
</dbReference>
<dbReference type="PANTHER" id="PTHR24348">
    <property type="entry name" value="SERINE/THREONINE-PROTEIN KINASE UNC-51-RELATED"/>
    <property type="match status" value="1"/>
</dbReference>
<keyword evidence="2 3" id="KW-0067">ATP-binding</keyword>
<dbReference type="SUPFAM" id="SSF56436">
    <property type="entry name" value="C-type lectin-like"/>
    <property type="match status" value="1"/>
</dbReference>
<sequence length="894" mass="98452">MSEEDRTVFVSQPSNKEGSPDDNGDKTVFTPRKPVVKKPTDNKHSITGDNRKSAQAASPKQTQVSDRTVIADRPRQATPAQASPNDRTLIAKPSGAQSQGAQGAPAQDSGAHTKHRNYERKPIAPTAPQSSSPQTGEDLRVIRNRFEIVDLLGVGGMGAVYQAIDRRKVEARDSNPYVAVKVLNEDFRRHPQAFVTLQREARKSQTLAHPNIVNVHDFDRDGEIVFMTMEFLDGQPLDTLLRGSNGLGLEHQLALRVTKDIASALSYAHSHGIVHSDFKPGNIFVTASEEDKEASNIAAKVLDFGIARAVSEGVDEDDEFDAGSLGALTPAYASYEMLEGEDPDPRDDVYALACVAYEMLTGRHPYDKTPANKVTTDKPSRITALSNRQWRALEKALALHREDRTASVDEFVSEFFGTRRSPVIVFGLLAVMAVVAIVSYFQVQQREEALRQELEKERVVELRQQTYTFSVERMEELLTENLLSKKWQSNARKTLEELSGVAEEDDTVVADFEMRISDQFVQLAADAREAGDLDAARARLEIAKKWVEITEPIVLEKAAIEQAQRDLEASIAAAEAAEEAREQAAIRAEKARQNRIQAQKEKDAYDRAVKQLFSKFACKKNLNLAGEPKAAFDAFSQKYPQQAMTFVPQLSGMTETCVKQTARRSPSSAQDMLNVARQLFPSQASLKSLKIDFCGHIRAGSAKPCRDSARKGFKPPVMVVYPSPDDPDIKLAISRYEISVRDANKYCAATKACSSIGGDDKLPVTSFSFAEANQYATWLGQMTGYEYRIPTKSEWQGGARAAGSQPDPNRNCYLKFNGISKGDSVIPVNSGERNGYGLVNSLGNVQEWVTSGSSVLAMGGSIRDPMSRCDAETVHEHNGSPDGITGFRVLRVVQ</sequence>
<evidence type="ECO:0000313" key="8">
    <source>
        <dbReference type="Proteomes" id="UP001156870"/>
    </source>
</evidence>
<evidence type="ECO:0000256" key="3">
    <source>
        <dbReference type="PROSITE-ProRule" id="PRU10141"/>
    </source>
</evidence>
<evidence type="ECO:0000313" key="7">
    <source>
        <dbReference type="EMBL" id="GLS26048.1"/>
    </source>
</evidence>
<organism evidence="7 8">
    <name type="scientific">Marinibactrum halimedae</name>
    <dbReference type="NCBI Taxonomy" id="1444977"/>
    <lineage>
        <taxon>Bacteria</taxon>
        <taxon>Pseudomonadati</taxon>
        <taxon>Pseudomonadota</taxon>
        <taxon>Gammaproteobacteria</taxon>
        <taxon>Cellvibrionales</taxon>
        <taxon>Cellvibrionaceae</taxon>
        <taxon>Marinibactrum</taxon>
    </lineage>
</organism>
<keyword evidence="1 3" id="KW-0547">Nucleotide-binding</keyword>
<comment type="caution">
    <text evidence="7">The sequence shown here is derived from an EMBL/GenBank/DDBJ whole genome shotgun (WGS) entry which is preliminary data.</text>
</comment>
<keyword evidence="4" id="KW-0175">Coiled coil</keyword>
<reference evidence="7 8" key="1">
    <citation type="journal article" date="2014" name="Int. J. Syst. Evol. Microbiol.">
        <title>Complete genome sequence of Corynebacterium casei LMG S-19264T (=DSM 44701T), isolated from a smear-ripened cheese.</title>
        <authorList>
            <consortium name="US DOE Joint Genome Institute (JGI-PGF)"/>
            <person name="Walter F."/>
            <person name="Albersmeier A."/>
            <person name="Kalinowski J."/>
            <person name="Ruckert C."/>
        </authorList>
    </citation>
    <scope>NUCLEOTIDE SEQUENCE [LARGE SCALE GENOMIC DNA]</scope>
    <source>
        <strain evidence="7 8">NBRC 110095</strain>
    </source>
</reference>
<gene>
    <name evidence="7" type="ORF">GCM10007877_17630</name>
</gene>
<dbReference type="Gene3D" id="3.30.200.20">
    <property type="entry name" value="Phosphorylase Kinase, domain 1"/>
    <property type="match status" value="1"/>
</dbReference>
<feature type="coiled-coil region" evidence="4">
    <location>
        <begin position="557"/>
        <end position="608"/>
    </location>
</feature>